<dbReference type="RefSeq" id="XP_009029103.1">
    <property type="nucleotide sequence ID" value="XM_009030855.1"/>
</dbReference>
<dbReference type="InParanoid" id="T1FR77"/>
<accession>T1FR77</accession>
<dbReference type="InterPro" id="IPR006652">
    <property type="entry name" value="Kelch_1"/>
</dbReference>
<gene>
    <name evidence="6" type="primary">20211324</name>
    <name evidence="5" type="ORF">HELRODRAFT_189623</name>
</gene>
<dbReference type="OrthoDB" id="45365at2759"/>
<dbReference type="AlphaFoldDB" id="T1FR77"/>
<dbReference type="PANTHER" id="PTHR45632:SF3">
    <property type="entry name" value="KELCH-LIKE PROTEIN 32"/>
    <property type="match status" value="1"/>
</dbReference>
<dbReference type="InterPro" id="IPR011705">
    <property type="entry name" value="BACK"/>
</dbReference>
<dbReference type="eggNOG" id="KOG4441">
    <property type="taxonomic scope" value="Eukaryota"/>
</dbReference>
<dbReference type="InterPro" id="IPR056737">
    <property type="entry name" value="Beta-prop_ATRN-MKLN-like"/>
</dbReference>
<dbReference type="GeneID" id="20211324"/>
<dbReference type="KEGG" id="hro:HELRODRAFT_189623"/>
<evidence type="ECO:0000313" key="7">
    <source>
        <dbReference type="Proteomes" id="UP000015101"/>
    </source>
</evidence>
<dbReference type="SUPFAM" id="SSF117281">
    <property type="entry name" value="Kelch motif"/>
    <property type="match status" value="1"/>
</dbReference>
<evidence type="ECO:0000256" key="3">
    <source>
        <dbReference type="SAM" id="MobiDB-lite"/>
    </source>
</evidence>
<dbReference type="EMBL" id="KB097639">
    <property type="protein sequence ID" value="ESN92804.1"/>
    <property type="molecule type" value="Genomic_DNA"/>
</dbReference>
<dbReference type="EMBL" id="AMQM01001884">
    <property type="status" value="NOT_ANNOTATED_CDS"/>
    <property type="molecule type" value="Genomic_DNA"/>
</dbReference>
<proteinExistence type="predicted"/>
<evidence type="ECO:0000259" key="4">
    <source>
        <dbReference type="SMART" id="SM00875"/>
    </source>
</evidence>
<evidence type="ECO:0000313" key="6">
    <source>
        <dbReference type="EnsemblMetazoa" id="HelroP189623"/>
    </source>
</evidence>
<reference evidence="5 7" key="2">
    <citation type="journal article" date="2013" name="Nature">
        <title>Insights into bilaterian evolution from three spiralian genomes.</title>
        <authorList>
            <person name="Simakov O."/>
            <person name="Marletaz F."/>
            <person name="Cho S.J."/>
            <person name="Edsinger-Gonzales E."/>
            <person name="Havlak P."/>
            <person name="Hellsten U."/>
            <person name="Kuo D.H."/>
            <person name="Larsson T."/>
            <person name="Lv J."/>
            <person name="Arendt D."/>
            <person name="Savage R."/>
            <person name="Osoegawa K."/>
            <person name="de Jong P."/>
            <person name="Grimwood J."/>
            <person name="Chapman J.A."/>
            <person name="Shapiro H."/>
            <person name="Aerts A."/>
            <person name="Otillar R.P."/>
            <person name="Terry A.Y."/>
            <person name="Boore J.L."/>
            <person name="Grigoriev I.V."/>
            <person name="Lindberg D.R."/>
            <person name="Seaver E.C."/>
            <person name="Weisblat D.A."/>
            <person name="Putnam N.H."/>
            <person name="Rokhsar D.S."/>
        </authorList>
    </citation>
    <scope>NUCLEOTIDE SEQUENCE</scope>
</reference>
<dbReference type="Pfam" id="PF07707">
    <property type="entry name" value="BACK"/>
    <property type="match status" value="1"/>
</dbReference>
<name>T1FR77_HELRO</name>
<evidence type="ECO:0000256" key="1">
    <source>
        <dbReference type="ARBA" id="ARBA00022441"/>
    </source>
</evidence>
<dbReference type="SMART" id="SM00875">
    <property type="entry name" value="BACK"/>
    <property type="match status" value="1"/>
</dbReference>
<dbReference type="Pfam" id="PF24981">
    <property type="entry name" value="Beta-prop_ATRN-LZTR1"/>
    <property type="match status" value="1"/>
</dbReference>
<dbReference type="STRING" id="6412.T1FR77"/>
<reference evidence="6" key="3">
    <citation type="submission" date="2015-06" db="UniProtKB">
        <authorList>
            <consortium name="EnsemblMetazoa"/>
        </authorList>
    </citation>
    <scope>IDENTIFICATION</scope>
</reference>
<dbReference type="SMART" id="SM00612">
    <property type="entry name" value="Kelch"/>
    <property type="match status" value="4"/>
</dbReference>
<keyword evidence="1" id="KW-0880">Kelch repeat</keyword>
<dbReference type="HOGENOM" id="CLU_018559_0_0_1"/>
<keyword evidence="2" id="KW-0677">Repeat</keyword>
<dbReference type="PANTHER" id="PTHR45632">
    <property type="entry name" value="LD33804P"/>
    <property type="match status" value="1"/>
</dbReference>
<dbReference type="Gene3D" id="1.25.40.420">
    <property type="match status" value="1"/>
</dbReference>
<reference evidence="7" key="1">
    <citation type="submission" date="2012-12" db="EMBL/GenBank/DDBJ databases">
        <authorList>
            <person name="Hellsten U."/>
            <person name="Grimwood J."/>
            <person name="Chapman J.A."/>
            <person name="Shapiro H."/>
            <person name="Aerts A."/>
            <person name="Otillar R.P."/>
            <person name="Terry A.Y."/>
            <person name="Boore J.L."/>
            <person name="Simakov O."/>
            <person name="Marletaz F."/>
            <person name="Cho S.-J."/>
            <person name="Edsinger-Gonzales E."/>
            <person name="Havlak P."/>
            <person name="Kuo D.-H."/>
            <person name="Larsson T."/>
            <person name="Lv J."/>
            <person name="Arendt D."/>
            <person name="Savage R."/>
            <person name="Osoegawa K."/>
            <person name="de Jong P."/>
            <person name="Lindberg D.R."/>
            <person name="Seaver E.C."/>
            <person name="Weisblat D.A."/>
            <person name="Putnam N.H."/>
            <person name="Grigoriev I.V."/>
            <person name="Rokhsar D.S."/>
        </authorList>
    </citation>
    <scope>NUCLEOTIDE SEQUENCE</scope>
</reference>
<sequence>MGKIYEMVESKEVGGSGEIVLLSKTGGRYGVDKMLFQQVSAYYQALISSGMKDSHFQELSLEYLSDNCLLEVREYLSKLQTDEYERSYQFSMKLLNEVEYGLEGATYLQISRMTDEYLLLLMGHLKDSTWVHILDFVTKLSLNSGIEKVLHFVCENFDSLKDQPDILALSADELFYLVRSELVDANSEFDVFSFAIRWISADHSRRVHADKLLAEINYRLMTAVEKEKVDEVAKQLNLNVCQTECSVKFRRTIPVVLALARSSYKGFHDYHFQALPVDDLENIFRIPPPEIFTIYETSPVIKFKCIEKQELTNIRGFGHGVCELDNCLYVAGGQVDESVVSDELYVFNVFHSTWSKCSKMNFPRSLFYFGQMNGHLYAVAGSIEPKKDTRTVEKYIPKEDRWCMLAPLFVSLHEMSGCVDGSKLYVSGGSESFTEYQFMLSNGMKSVWQYDAENDRWQSLAPLLVGRRGHSMRCIGNKLLVIGGAKPITNHIYRDMMDGEVYDFETMQWTSILKLKMPACCSPLVLIDKCLYLIGGHSFQYGDDNTFIQLINFSKHLKGCTDSESAPDNPPNDDNHLAIGDSTSKLNKSNSASADEFNIYEYGNGRKFFPVVHIVRLARRHFKQFVDVVM</sequence>
<dbReference type="CTD" id="20211324"/>
<feature type="region of interest" description="Disordered" evidence="3">
    <location>
        <begin position="562"/>
        <end position="589"/>
    </location>
</feature>
<protein>
    <recommendedName>
        <fullName evidence="4">BACK domain-containing protein</fullName>
    </recommendedName>
</protein>
<keyword evidence="7" id="KW-1185">Reference proteome</keyword>
<dbReference type="Proteomes" id="UP000015101">
    <property type="component" value="Unassembled WGS sequence"/>
</dbReference>
<organism evidence="6 7">
    <name type="scientific">Helobdella robusta</name>
    <name type="common">Californian leech</name>
    <dbReference type="NCBI Taxonomy" id="6412"/>
    <lineage>
        <taxon>Eukaryota</taxon>
        <taxon>Metazoa</taxon>
        <taxon>Spiralia</taxon>
        <taxon>Lophotrochozoa</taxon>
        <taxon>Annelida</taxon>
        <taxon>Clitellata</taxon>
        <taxon>Hirudinea</taxon>
        <taxon>Rhynchobdellida</taxon>
        <taxon>Glossiphoniidae</taxon>
        <taxon>Helobdella</taxon>
    </lineage>
</organism>
<dbReference type="Gene3D" id="2.120.10.80">
    <property type="entry name" value="Kelch-type beta propeller"/>
    <property type="match status" value="1"/>
</dbReference>
<dbReference type="InterPro" id="IPR015915">
    <property type="entry name" value="Kelch-typ_b-propeller"/>
</dbReference>
<evidence type="ECO:0000256" key="2">
    <source>
        <dbReference type="ARBA" id="ARBA00022737"/>
    </source>
</evidence>
<feature type="domain" description="BACK" evidence="4">
    <location>
        <begin position="130"/>
        <end position="230"/>
    </location>
</feature>
<dbReference type="EnsemblMetazoa" id="HelroT189623">
    <property type="protein sequence ID" value="HelroP189623"/>
    <property type="gene ID" value="HelroG189623"/>
</dbReference>
<evidence type="ECO:0000313" key="5">
    <source>
        <dbReference type="EMBL" id="ESN92804.1"/>
    </source>
</evidence>